<feature type="compositionally biased region" description="Low complexity" evidence="1">
    <location>
        <begin position="127"/>
        <end position="169"/>
    </location>
</feature>
<dbReference type="EMBL" id="JAANIU010006681">
    <property type="protein sequence ID" value="KAG1540673.1"/>
    <property type="molecule type" value="Genomic_DNA"/>
</dbReference>
<gene>
    <name evidence="2" type="ORF">G6F50_014329</name>
</gene>
<comment type="caution">
    <text evidence="2">The sequence shown here is derived from an EMBL/GenBank/DDBJ whole genome shotgun (WGS) entry which is preliminary data.</text>
</comment>
<dbReference type="Gene3D" id="2.160.20.20">
    <property type="match status" value="1"/>
</dbReference>
<feature type="region of interest" description="Disordered" evidence="1">
    <location>
        <begin position="127"/>
        <end position="176"/>
    </location>
</feature>
<dbReference type="InterPro" id="IPR012332">
    <property type="entry name" value="Autotransporter_pectin_lyase_C"/>
</dbReference>
<accession>A0A9P6Y6J8</accession>
<dbReference type="Proteomes" id="UP000740926">
    <property type="component" value="Unassembled WGS sequence"/>
</dbReference>
<evidence type="ECO:0000313" key="2">
    <source>
        <dbReference type="EMBL" id="KAG1540673.1"/>
    </source>
</evidence>
<sequence length="176" mass="17988">MHREPLDTIIGEGNGIWAQYDFTPVAGDAVTVDIDASRVEGRAGSGIYIEEKFDPANAAVVARFNFRNGAELVGGDGNLLRVDATDANIALNVDNSRMTGNVVNAGGSTVNVALSNGAVLNGAMTNSAPSTSATALSPSATARPSTPSTWPATSPATAAPSPSTPYWPAMTRPPTS</sequence>
<name>A0A9P6Y6J8_9FUNG</name>
<evidence type="ECO:0000256" key="1">
    <source>
        <dbReference type="SAM" id="MobiDB-lite"/>
    </source>
</evidence>
<proteinExistence type="predicted"/>
<keyword evidence="3" id="KW-1185">Reference proteome</keyword>
<organism evidence="2 3">
    <name type="scientific">Rhizopus delemar</name>
    <dbReference type="NCBI Taxonomy" id="936053"/>
    <lineage>
        <taxon>Eukaryota</taxon>
        <taxon>Fungi</taxon>
        <taxon>Fungi incertae sedis</taxon>
        <taxon>Mucoromycota</taxon>
        <taxon>Mucoromycotina</taxon>
        <taxon>Mucoromycetes</taxon>
        <taxon>Mucorales</taxon>
        <taxon>Mucorineae</taxon>
        <taxon>Rhizopodaceae</taxon>
        <taxon>Rhizopus</taxon>
    </lineage>
</organism>
<dbReference type="AlphaFoldDB" id="A0A9P6Y6J8"/>
<protein>
    <submittedName>
        <fullName evidence="2">Uncharacterized protein</fullName>
    </submittedName>
</protein>
<evidence type="ECO:0000313" key="3">
    <source>
        <dbReference type="Proteomes" id="UP000740926"/>
    </source>
</evidence>
<reference evidence="2 3" key="1">
    <citation type="journal article" date="2020" name="Microb. Genom.">
        <title>Genetic diversity of clinical and environmental Mucorales isolates obtained from an investigation of mucormycosis cases among solid organ transplant recipients.</title>
        <authorList>
            <person name="Nguyen M.H."/>
            <person name="Kaul D."/>
            <person name="Muto C."/>
            <person name="Cheng S.J."/>
            <person name="Richter R.A."/>
            <person name="Bruno V.M."/>
            <person name="Liu G."/>
            <person name="Beyhan S."/>
            <person name="Sundermann A.J."/>
            <person name="Mounaud S."/>
            <person name="Pasculle A.W."/>
            <person name="Nierman W.C."/>
            <person name="Driscoll E."/>
            <person name="Cumbie R."/>
            <person name="Clancy C.J."/>
            <person name="Dupont C.L."/>
        </authorList>
    </citation>
    <scope>NUCLEOTIDE SEQUENCE [LARGE SCALE GENOMIC DNA]</scope>
    <source>
        <strain evidence="2 3">GL24</strain>
    </source>
</reference>